<comment type="caution">
    <text evidence="2">The sequence shown here is derived from an EMBL/GenBank/DDBJ whole genome shotgun (WGS) entry which is preliminary data.</text>
</comment>
<reference evidence="2 3" key="1">
    <citation type="submission" date="2020-10" db="EMBL/GenBank/DDBJ databases">
        <title>Plant Genome Project.</title>
        <authorList>
            <person name="Zhang R.-G."/>
        </authorList>
    </citation>
    <scope>NUCLEOTIDE SEQUENCE [LARGE SCALE GENOMIC DNA]</scope>
    <source>
        <strain evidence="2">FAFU-HL-1</strain>
        <tissue evidence="2">Leaf</tissue>
    </source>
</reference>
<sequence length="174" mass="20543">MDGPCWVIEDVEAKDESEEEIPYEQFIHHRCWEIEGVETKDESVYSFALVEPFRVKYGFADRLKLTWAKLARTRRGKVAKMRRETLHSTMKATMNEVRREFMNIKRELQEESLSNRYELEDYNPQQEMGSKKDLYSEVLSLDNASEINNELEKDEKSNDYEIDSYNPALEGLNG</sequence>
<keyword evidence="3" id="KW-1185">Reference proteome</keyword>
<feature type="region of interest" description="Disordered" evidence="1">
    <location>
        <begin position="115"/>
        <end position="134"/>
    </location>
</feature>
<name>A0A835J3B6_9ROSI</name>
<evidence type="ECO:0000313" key="3">
    <source>
        <dbReference type="Proteomes" id="UP000657918"/>
    </source>
</evidence>
<evidence type="ECO:0000256" key="1">
    <source>
        <dbReference type="SAM" id="MobiDB-lite"/>
    </source>
</evidence>
<gene>
    <name evidence="2" type="ORF">SADUNF_Sadunf18G0049400</name>
</gene>
<organism evidence="2 3">
    <name type="scientific">Salix dunnii</name>
    <dbReference type="NCBI Taxonomy" id="1413687"/>
    <lineage>
        <taxon>Eukaryota</taxon>
        <taxon>Viridiplantae</taxon>
        <taxon>Streptophyta</taxon>
        <taxon>Embryophyta</taxon>
        <taxon>Tracheophyta</taxon>
        <taxon>Spermatophyta</taxon>
        <taxon>Magnoliopsida</taxon>
        <taxon>eudicotyledons</taxon>
        <taxon>Gunneridae</taxon>
        <taxon>Pentapetalae</taxon>
        <taxon>rosids</taxon>
        <taxon>fabids</taxon>
        <taxon>Malpighiales</taxon>
        <taxon>Salicaceae</taxon>
        <taxon>Saliceae</taxon>
        <taxon>Salix</taxon>
    </lineage>
</organism>
<feature type="region of interest" description="Disordered" evidence="1">
    <location>
        <begin position="149"/>
        <end position="174"/>
    </location>
</feature>
<dbReference type="OrthoDB" id="1837086at2759"/>
<proteinExistence type="predicted"/>
<dbReference type="EMBL" id="JADGMS010000018">
    <property type="protein sequence ID" value="KAF9662400.1"/>
    <property type="molecule type" value="Genomic_DNA"/>
</dbReference>
<feature type="compositionally biased region" description="Basic and acidic residues" evidence="1">
    <location>
        <begin position="150"/>
        <end position="159"/>
    </location>
</feature>
<evidence type="ECO:0000313" key="2">
    <source>
        <dbReference type="EMBL" id="KAF9662400.1"/>
    </source>
</evidence>
<protein>
    <submittedName>
        <fullName evidence="2">Uncharacterized protein</fullName>
    </submittedName>
</protein>
<accession>A0A835J3B6</accession>
<dbReference type="AlphaFoldDB" id="A0A835J3B6"/>
<dbReference type="Proteomes" id="UP000657918">
    <property type="component" value="Unassembled WGS sequence"/>
</dbReference>